<evidence type="ECO:0000256" key="1">
    <source>
        <dbReference type="SAM" id="Phobius"/>
    </source>
</evidence>
<protein>
    <submittedName>
        <fullName evidence="3">Uncharacterized protein</fullName>
    </submittedName>
</protein>
<name>A0A7S4AX69_9STRA</name>
<evidence type="ECO:0000256" key="2">
    <source>
        <dbReference type="SAM" id="SignalP"/>
    </source>
</evidence>
<keyword evidence="1" id="KW-0472">Membrane</keyword>
<dbReference type="AlphaFoldDB" id="A0A7S4AX69"/>
<dbReference type="Gene3D" id="3.40.50.1980">
    <property type="entry name" value="Nitrogenase molybdenum iron protein domain"/>
    <property type="match status" value="1"/>
</dbReference>
<reference evidence="3" key="1">
    <citation type="submission" date="2021-01" db="EMBL/GenBank/DDBJ databases">
        <authorList>
            <person name="Corre E."/>
            <person name="Pelletier E."/>
            <person name="Niang G."/>
            <person name="Scheremetjew M."/>
            <person name="Finn R."/>
            <person name="Kale V."/>
            <person name="Holt S."/>
            <person name="Cochrane G."/>
            <person name="Meng A."/>
            <person name="Brown T."/>
            <person name="Cohen L."/>
        </authorList>
    </citation>
    <scope>NUCLEOTIDE SEQUENCE</scope>
    <source>
        <strain evidence="3">10249 10 AB</strain>
    </source>
</reference>
<organism evidence="3">
    <name type="scientific">Pseudo-nitzschia australis</name>
    <dbReference type="NCBI Taxonomy" id="44445"/>
    <lineage>
        <taxon>Eukaryota</taxon>
        <taxon>Sar</taxon>
        <taxon>Stramenopiles</taxon>
        <taxon>Ochrophyta</taxon>
        <taxon>Bacillariophyta</taxon>
        <taxon>Bacillariophyceae</taxon>
        <taxon>Bacillariophycidae</taxon>
        <taxon>Bacillariales</taxon>
        <taxon>Bacillariaceae</taxon>
        <taxon>Pseudo-nitzschia</taxon>
    </lineage>
</organism>
<feature type="transmembrane region" description="Helical" evidence="1">
    <location>
        <begin position="745"/>
        <end position="767"/>
    </location>
</feature>
<sequence>MKLSVVVYFALLVVATTGQILDNRETCSHRVINCDPNVNHFETKVSMKHSSSVKRLDYKNTYILLEQAWPTRGPWMKNTAQRVVFVRCGCPVPNLSADWSDANIIHIPVSSVMVQMPNTLSKVYMMGQRSKVAAIESSRWISDATPEIATDIRDGIIRRLDLSPNGIPSTRITLSFTSGLFPDASTGFRLQLVDEKSAVVMGETECIFPASGEVLEPFETTLDSAFNSIPGWVDAGNVWVLKTGEASVEPNTSLSYTLYFDNQLPMGLTLRGEANTCGGDVNFKIERDSAPNNRPIYHRLHDLPGGFPDVLITEPRSLGPLADDPKILARQFIDSDPGEATPLGRSELMKLVALLVGSVETGNTLFETIETRYNDVKTTAAKARKRPTVMVGKPGTWNEAARNSWMITVGSTYVGQFLRDANVEYRNSDDEVNKELCGSGCGVCPSGTSDTRCSLDIVDYLDLFRSADYWISAGIGANCWSASCNFEITSDDLLDENRDIYSQFLPMQCGSVIGLDKSQNGSGNKYWELGRLRPDLVLMDLVTLMHPDLEVQEETTFFRMLPPLSNSTGMSPCLRATLPMKPEKETVHVVSIFTIDMADPPSTSNIIGPSHFAILERFYPSVNIEVAKALNVDVLDLEMGMSNNGMQVADNSSFQIAVTVRVPNCQDHSCAVEVGVKLAALGKEIEKALDLPWIFVQRDTSKSTVVLDHESDIIPLLDLAHDNDPIAPVTSINTTDRSNDSDSRVGVLVGIVVGALAVILIAVFVTYKVAYQKGAKDTLASYENEKRNKKDGKGDLELVLGREGVVENETIS</sequence>
<dbReference type="EMBL" id="HBIX01034303">
    <property type="protein sequence ID" value="CAE0729630.1"/>
    <property type="molecule type" value="Transcribed_RNA"/>
</dbReference>
<keyword evidence="1" id="KW-1133">Transmembrane helix</keyword>
<gene>
    <name evidence="3" type="ORF">PAUS00366_LOCUS22415</name>
</gene>
<keyword evidence="2" id="KW-0732">Signal</keyword>
<feature type="signal peptide" evidence="2">
    <location>
        <begin position="1"/>
        <end position="18"/>
    </location>
</feature>
<proteinExistence type="predicted"/>
<dbReference type="SUPFAM" id="SSF53807">
    <property type="entry name" value="Helical backbone' metal receptor"/>
    <property type="match status" value="1"/>
</dbReference>
<keyword evidence="1" id="KW-0812">Transmembrane</keyword>
<feature type="chain" id="PRO_5031276554" evidence="2">
    <location>
        <begin position="19"/>
        <end position="812"/>
    </location>
</feature>
<accession>A0A7S4AX69</accession>
<evidence type="ECO:0000313" key="3">
    <source>
        <dbReference type="EMBL" id="CAE0729630.1"/>
    </source>
</evidence>